<feature type="transmembrane region" description="Helical" evidence="6">
    <location>
        <begin position="409"/>
        <end position="428"/>
    </location>
</feature>
<protein>
    <submittedName>
        <fullName evidence="8">ABC transporter permease</fullName>
    </submittedName>
</protein>
<accession>A0ABW0L782</accession>
<evidence type="ECO:0000256" key="4">
    <source>
        <dbReference type="ARBA" id="ARBA00022989"/>
    </source>
</evidence>
<evidence type="ECO:0000256" key="6">
    <source>
        <dbReference type="SAM" id="Phobius"/>
    </source>
</evidence>
<proteinExistence type="predicted"/>
<reference evidence="9" key="1">
    <citation type="journal article" date="2019" name="Int. J. Syst. Evol. Microbiol.">
        <title>The Global Catalogue of Microorganisms (GCM) 10K type strain sequencing project: providing services to taxonomists for standard genome sequencing and annotation.</title>
        <authorList>
            <consortium name="The Broad Institute Genomics Platform"/>
            <consortium name="The Broad Institute Genome Sequencing Center for Infectious Disease"/>
            <person name="Wu L."/>
            <person name="Ma J."/>
        </authorList>
    </citation>
    <scope>NUCLEOTIDE SEQUENCE [LARGE SCALE GENOMIC DNA]</scope>
    <source>
        <strain evidence="9">KACC 12649</strain>
    </source>
</reference>
<feature type="domain" description="ABC3 transporter permease C-terminal" evidence="7">
    <location>
        <begin position="730"/>
        <end position="844"/>
    </location>
</feature>
<feature type="transmembrane region" description="Helical" evidence="6">
    <location>
        <begin position="724"/>
        <end position="747"/>
    </location>
</feature>
<dbReference type="Pfam" id="PF02687">
    <property type="entry name" value="FtsX"/>
    <property type="match status" value="2"/>
</dbReference>
<comment type="caution">
    <text evidence="8">The sequence shown here is derived from an EMBL/GenBank/DDBJ whole genome shotgun (WGS) entry which is preliminary data.</text>
</comment>
<keyword evidence="4 6" id="KW-1133">Transmembrane helix</keyword>
<sequence length="851" mass="91315">MLIQSFRQSLRMTARDWRAGELRFLLVALIVAVSALSSVGFFIDRMRAGLARDANQLLGADLLVNADNPVPASWRLEAQRRGLLLADTVTFPSMAQAGEGEASQAQLGSIKAVSPGYPLRGELRITTDPAQASEARGTPTQAVPSPGTVWVDPNLLTGLGVKVGDVLQLGERRFTIAQLIAAEPDRGASFANFSPRVMLALGDLPSTGLVDNFARVTYRMQVAAPNANDPKAVFDYGRWVRERIKQDNVKGVRIESLENGRPEMEATLERADQFLSLVGLLSAMLAAVAVAMAARRFMQRHLDACAMLRCLGMTQNGVGALYLFEFALVGLVGSVIGVLVGFAAHFVLLELIGNLLPADLPPVSPMPAVQGIATGMLLLVGFALPPVLQLRNVPHNRVIRREQAAPQPMALATYGLGVGVFVLLMLWQAGDPKLALTTAGGFLGGFAVFALVAWLGLRLLRRLRGLSTHQGWRFAVTSLQRRPGATIVQVVSLALGLMALLLLTVVRGDLVAAWQRATPENAPNRFVINVLPDQKDDVARRMAAAGVEQPVLFPMIRGRLTAVNGKPVTANTYTEDRARGLANREFNLSTMLEAPEGNEIVGGAWFRDAPGVSEASVEQGIAKTLGLKLGDVMRFDMAGLVVDAKITSLRKLEWGSMRANFFVIINPQAMANAPATYMTAFHLPQQGASLATGFANELARAYPNLTVIDVSGIIRQVQEVVDQVVVAVEFLFLFTLASGVLVLYAALMGSQSERTREAGLLRALGATKKQLAQAQRIEFVLVGGLAGLLAASGAALLGWALATYQFKFPWAFEPGVWLAGIVVGALCALIGGWLGLRGVLRQPPLQTLREA</sequence>
<dbReference type="PANTHER" id="PTHR30287">
    <property type="entry name" value="MEMBRANE COMPONENT OF PREDICTED ABC SUPERFAMILY METABOLITE UPTAKE TRANSPORTER"/>
    <property type="match status" value="1"/>
</dbReference>
<organism evidence="8 9">
    <name type="scientific">Massilia niabensis</name>
    <dbReference type="NCBI Taxonomy" id="544910"/>
    <lineage>
        <taxon>Bacteria</taxon>
        <taxon>Pseudomonadati</taxon>
        <taxon>Pseudomonadota</taxon>
        <taxon>Betaproteobacteria</taxon>
        <taxon>Burkholderiales</taxon>
        <taxon>Oxalobacteraceae</taxon>
        <taxon>Telluria group</taxon>
        <taxon>Massilia</taxon>
    </lineage>
</organism>
<keyword evidence="3 6" id="KW-0812">Transmembrane</keyword>
<evidence type="ECO:0000313" key="8">
    <source>
        <dbReference type="EMBL" id="MFC5461589.1"/>
    </source>
</evidence>
<feature type="domain" description="ABC3 transporter permease C-terminal" evidence="7">
    <location>
        <begin position="277"/>
        <end position="393"/>
    </location>
</feature>
<feature type="transmembrane region" description="Helical" evidence="6">
    <location>
        <begin position="21"/>
        <end position="43"/>
    </location>
</feature>
<dbReference type="EMBL" id="JBHSMU010000015">
    <property type="protein sequence ID" value="MFC5461589.1"/>
    <property type="molecule type" value="Genomic_DNA"/>
</dbReference>
<name>A0ABW0L782_9BURK</name>
<evidence type="ECO:0000259" key="7">
    <source>
        <dbReference type="Pfam" id="PF02687"/>
    </source>
</evidence>
<feature type="transmembrane region" description="Helical" evidence="6">
    <location>
        <begin position="368"/>
        <end position="388"/>
    </location>
</feature>
<evidence type="ECO:0000256" key="3">
    <source>
        <dbReference type="ARBA" id="ARBA00022692"/>
    </source>
</evidence>
<dbReference type="Proteomes" id="UP001596050">
    <property type="component" value="Unassembled WGS sequence"/>
</dbReference>
<evidence type="ECO:0000256" key="1">
    <source>
        <dbReference type="ARBA" id="ARBA00004651"/>
    </source>
</evidence>
<gene>
    <name evidence="8" type="ORF">ACFPN5_17410</name>
</gene>
<feature type="transmembrane region" description="Helical" evidence="6">
    <location>
        <begin position="779"/>
        <end position="802"/>
    </location>
</feature>
<keyword evidence="9" id="KW-1185">Reference proteome</keyword>
<feature type="transmembrane region" description="Helical" evidence="6">
    <location>
        <begin position="814"/>
        <end position="836"/>
    </location>
</feature>
<dbReference type="InterPro" id="IPR003838">
    <property type="entry name" value="ABC3_permease_C"/>
</dbReference>
<dbReference type="InterPro" id="IPR038766">
    <property type="entry name" value="Membrane_comp_ABC_pdt"/>
</dbReference>
<feature type="transmembrane region" description="Helical" evidence="6">
    <location>
        <begin position="434"/>
        <end position="457"/>
    </location>
</feature>
<feature type="transmembrane region" description="Helical" evidence="6">
    <location>
        <begin position="274"/>
        <end position="298"/>
    </location>
</feature>
<keyword evidence="5 6" id="KW-0472">Membrane</keyword>
<evidence type="ECO:0000256" key="5">
    <source>
        <dbReference type="ARBA" id="ARBA00023136"/>
    </source>
</evidence>
<dbReference type="PANTHER" id="PTHR30287:SF1">
    <property type="entry name" value="INNER MEMBRANE PROTEIN"/>
    <property type="match status" value="1"/>
</dbReference>
<evidence type="ECO:0000256" key="2">
    <source>
        <dbReference type="ARBA" id="ARBA00022475"/>
    </source>
</evidence>
<feature type="transmembrane region" description="Helical" evidence="6">
    <location>
        <begin position="487"/>
        <end position="506"/>
    </location>
</feature>
<keyword evidence="2" id="KW-1003">Cell membrane</keyword>
<dbReference type="RefSeq" id="WP_379785040.1">
    <property type="nucleotide sequence ID" value="NZ_JBHSMU010000015.1"/>
</dbReference>
<comment type="subcellular location">
    <subcellularLocation>
        <location evidence="1">Cell membrane</location>
        <topology evidence="1">Multi-pass membrane protein</topology>
    </subcellularLocation>
</comment>
<evidence type="ECO:0000313" key="9">
    <source>
        <dbReference type="Proteomes" id="UP001596050"/>
    </source>
</evidence>
<feature type="transmembrane region" description="Helical" evidence="6">
    <location>
        <begin position="319"/>
        <end position="348"/>
    </location>
</feature>